<reference evidence="4" key="1">
    <citation type="journal article" date="2019" name="Int. J. Syst. Evol. Microbiol.">
        <title>The Global Catalogue of Microorganisms (GCM) 10K type strain sequencing project: providing services to taxonomists for standard genome sequencing and annotation.</title>
        <authorList>
            <consortium name="The Broad Institute Genomics Platform"/>
            <consortium name="The Broad Institute Genome Sequencing Center for Infectious Disease"/>
            <person name="Wu L."/>
            <person name="Ma J."/>
        </authorList>
    </citation>
    <scope>NUCLEOTIDE SEQUENCE [LARGE SCALE GENOMIC DNA]</scope>
    <source>
        <strain evidence="4">PCU 347</strain>
    </source>
</reference>
<keyword evidence="4" id="KW-1185">Reference proteome</keyword>
<protein>
    <submittedName>
        <fullName evidence="3">PP2C family protein-serine/threonine phosphatase</fullName>
        <ecNumber evidence="3">3.1.3.16</ecNumber>
    </submittedName>
</protein>
<proteinExistence type="predicted"/>
<organism evidence="3 4">
    <name type="scientific">Streptomyces andamanensis</name>
    <dbReference type="NCBI Taxonomy" id="1565035"/>
    <lineage>
        <taxon>Bacteria</taxon>
        <taxon>Bacillati</taxon>
        <taxon>Actinomycetota</taxon>
        <taxon>Actinomycetes</taxon>
        <taxon>Kitasatosporales</taxon>
        <taxon>Streptomycetaceae</taxon>
        <taxon>Streptomyces</taxon>
    </lineage>
</organism>
<keyword evidence="1 3" id="KW-0378">Hydrolase</keyword>
<dbReference type="GO" id="GO:0004722">
    <property type="term" value="F:protein serine/threonine phosphatase activity"/>
    <property type="evidence" value="ECO:0007669"/>
    <property type="project" value="UniProtKB-EC"/>
</dbReference>
<feature type="domain" description="PPM-type phosphatase" evidence="2">
    <location>
        <begin position="364"/>
        <end position="584"/>
    </location>
</feature>
<dbReference type="PANTHER" id="PTHR43156">
    <property type="entry name" value="STAGE II SPORULATION PROTEIN E-RELATED"/>
    <property type="match status" value="1"/>
</dbReference>
<gene>
    <name evidence="3" type="ORF">ACFPC0_02475</name>
</gene>
<dbReference type="EC" id="3.1.3.16" evidence="3"/>
<dbReference type="InterPro" id="IPR036457">
    <property type="entry name" value="PPM-type-like_dom_sf"/>
</dbReference>
<dbReference type="Pfam" id="PF07228">
    <property type="entry name" value="SpoIIE"/>
    <property type="match status" value="1"/>
</dbReference>
<dbReference type="InterPro" id="IPR001932">
    <property type="entry name" value="PPM-type_phosphatase-like_dom"/>
</dbReference>
<sequence>MAEDPAGSGASPPGAAPGDDAARLRRLQALELLLTEQRFRIGRHVSACGGAGPDRGGTGRHTLPHPAAAPVGRDVQSLLDALPVPVTVIRPLPGARDPRDRFLYVAQNRAAREYGARVLPPGGLAAWSGPVPLFERFPTLAGTAVPRLLDAAHRTGEPQGPEAAEWPLPGPDGLTVRVSSEVRVTPSDDLLLLSWERGRESLMAQEAQRLVGVCWAEWSLGDGAVEVSSGFGHVLGAADGEPPPGLLELGRRVTPQSLDALYRAVHDILLSAPVAECDLRLTGPDDRIVHLVAEPVRLASGPVWAVRAVLHDATSDRRSHALAERATREAQAQRERADTVAEVAERLRDAVLPGFPAELARHGVEAVAVYRPEARAARVGGDWYKTRVLPSGKLLVALGDARGHGLAAVTLMAKLRYALAGLAYTGELVERLTGWLNAVACDDGEESTATAVIARYHPDRRLLRWTCAGHPAPVLVRDGEPRLLDPPPGGPGMPLGVLPEETYTAAETPLRPGDVVLLYSDGLIERRGSDLDQDSARLLRAVARGAAGGVPPGRDALGTFVRDLVDGLTGPHAEDDATVLAFRVVDPDAREGKGG</sequence>
<accession>A0ABV8T6W9</accession>
<dbReference type="Gene3D" id="3.60.40.10">
    <property type="entry name" value="PPM-type phosphatase domain"/>
    <property type="match status" value="1"/>
</dbReference>
<dbReference type="InterPro" id="IPR052016">
    <property type="entry name" value="Bact_Sigma-Reg"/>
</dbReference>
<evidence type="ECO:0000256" key="1">
    <source>
        <dbReference type="ARBA" id="ARBA00022801"/>
    </source>
</evidence>
<name>A0ABV8T6W9_9ACTN</name>
<dbReference type="SUPFAM" id="SSF81606">
    <property type="entry name" value="PP2C-like"/>
    <property type="match status" value="1"/>
</dbReference>
<dbReference type="PANTHER" id="PTHR43156:SF2">
    <property type="entry name" value="STAGE II SPORULATION PROTEIN E"/>
    <property type="match status" value="1"/>
</dbReference>
<comment type="caution">
    <text evidence="3">The sequence shown here is derived from an EMBL/GenBank/DDBJ whole genome shotgun (WGS) entry which is preliminary data.</text>
</comment>
<evidence type="ECO:0000259" key="2">
    <source>
        <dbReference type="SMART" id="SM00331"/>
    </source>
</evidence>
<dbReference type="RefSeq" id="WP_381736714.1">
    <property type="nucleotide sequence ID" value="NZ_JBHSDP010000004.1"/>
</dbReference>
<dbReference type="Proteomes" id="UP001595824">
    <property type="component" value="Unassembled WGS sequence"/>
</dbReference>
<evidence type="ECO:0000313" key="3">
    <source>
        <dbReference type="EMBL" id="MFC4326719.1"/>
    </source>
</evidence>
<evidence type="ECO:0000313" key="4">
    <source>
        <dbReference type="Proteomes" id="UP001595824"/>
    </source>
</evidence>
<dbReference type="SMART" id="SM00331">
    <property type="entry name" value="PP2C_SIG"/>
    <property type="match status" value="1"/>
</dbReference>
<dbReference type="EMBL" id="JBHSDP010000004">
    <property type="protein sequence ID" value="MFC4326719.1"/>
    <property type="molecule type" value="Genomic_DNA"/>
</dbReference>